<gene>
    <name evidence="3" type="primary">icmM</name>
    <name evidence="3" type="ORF">Llon_1163</name>
</gene>
<dbReference type="PATRIC" id="fig|45068.5.peg.1253"/>
<feature type="transmembrane region" description="Helical" evidence="2">
    <location>
        <begin position="26"/>
        <end position="45"/>
    </location>
</feature>
<keyword evidence="2" id="KW-0812">Transmembrane</keyword>
<dbReference type="RefSeq" id="WP_058529171.1">
    <property type="nucleotide sequence ID" value="NZ_CAAAHZ010000015.1"/>
</dbReference>
<dbReference type="OrthoDB" id="5653490at2"/>
<dbReference type="NCBIfam" id="NF038227">
    <property type="entry name" value="IcmM_DotJ_IVB"/>
    <property type="match status" value="1"/>
</dbReference>
<dbReference type="Proteomes" id="UP000054997">
    <property type="component" value="Unassembled WGS sequence"/>
</dbReference>
<evidence type="ECO:0000313" key="3">
    <source>
        <dbReference type="EMBL" id="KTD21065.1"/>
    </source>
</evidence>
<name>A0A0W0VMQ0_9GAMM</name>
<dbReference type="STRING" id="45068.Llon_1163"/>
<dbReference type="InterPro" id="IPR021055">
    <property type="entry name" value="T4BSS_IcmL/DotI"/>
</dbReference>
<keyword evidence="2" id="KW-1133">Transmembrane helix</keyword>
<dbReference type="AlphaFoldDB" id="A0A0W0VMQ0"/>
<organism evidence="3 4">
    <name type="scientific">Legionella londiniensis</name>
    <dbReference type="NCBI Taxonomy" id="45068"/>
    <lineage>
        <taxon>Bacteria</taxon>
        <taxon>Pseudomonadati</taxon>
        <taxon>Pseudomonadota</taxon>
        <taxon>Gammaproteobacteria</taxon>
        <taxon>Legionellales</taxon>
        <taxon>Legionellaceae</taxon>
        <taxon>Legionella</taxon>
    </lineage>
</organism>
<keyword evidence="2" id="KW-0472">Membrane</keyword>
<accession>A0A0W0VMQ0</accession>
<protein>
    <submittedName>
        <fullName evidence="3">Dot/Icm secretion system protein ImcM</fullName>
    </submittedName>
</protein>
<evidence type="ECO:0000256" key="2">
    <source>
        <dbReference type="SAM" id="Phobius"/>
    </source>
</evidence>
<sequence>MSRRAWQIIKNSKGFYVRTYRSSIRVLVISIFLNLILGVLIYYTYFSRPEPDFYATNGVTPPVQLTPLDQPNYTSEPLLPDEVETETDNKVIPQ</sequence>
<dbReference type="EMBL" id="LNYK01000016">
    <property type="protein sequence ID" value="KTD21065.1"/>
    <property type="molecule type" value="Genomic_DNA"/>
</dbReference>
<dbReference type="Pfam" id="PF11393">
    <property type="entry name" value="T4BSS_DotI_IcmL"/>
    <property type="match status" value="1"/>
</dbReference>
<comment type="caution">
    <text evidence="3">The sequence shown here is derived from an EMBL/GenBank/DDBJ whole genome shotgun (WGS) entry which is preliminary data.</text>
</comment>
<feature type="region of interest" description="Disordered" evidence="1">
    <location>
        <begin position="71"/>
        <end position="94"/>
    </location>
</feature>
<keyword evidence="4" id="KW-1185">Reference proteome</keyword>
<proteinExistence type="predicted"/>
<evidence type="ECO:0000256" key="1">
    <source>
        <dbReference type="SAM" id="MobiDB-lite"/>
    </source>
</evidence>
<reference evidence="3 4" key="1">
    <citation type="submission" date="2015-11" db="EMBL/GenBank/DDBJ databases">
        <title>Genomic analysis of 38 Legionella species identifies large and diverse effector repertoires.</title>
        <authorList>
            <person name="Burstein D."/>
            <person name="Amaro F."/>
            <person name="Zusman T."/>
            <person name="Lifshitz Z."/>
            <person name="Cohen O."/>
            <person name="Gilbert J.A."/>
            <person name="Pupko T."/>
            <person name="Shuman H.A."/>
            <person name="Segal G."/>
        </authorList>
    </citation>
    <scope>NUCLEOTIDE SEQUENCE [LARGE SCALE GENOMIC DNA]</scope>
    <source>
        <strain evidence="3 4">ATCC 49505</strain>
    </source>
</reference>
<evidence type="ECO:0000313" key="4">
    <source>
        <dbReference type="Proteomes" id="UP000054997"/>
    </source>
</evidence>